<reference evidence="1 2" key="1">
    <citation type="journal article" date="2018" name="Sci. Rep.">
        <title>Genomic signatures of local adaptation to the degree of environmental predictability in rotifers.</title>
        <authorList>
            <person name="Franch-Gras L."/>
            <person name="Hahn C."/>
            <person name="Garcia-Roger E.M."/>
            <person name="Carmona M.J."/>
            <person name="Serra M."/>
            <person name="Gomez A."/>
        </authorList>
    </citation>
    <scope>NUCLEOTIDE SEQUENCE [LARGE SCALE GENOMIC DNA]</scope>
    <source>
        <strain evidence="1">HYR1</strain>
    </source>
</reference>
<name>A0A3M7R7M6_BRAPC</name>
<gene>
    <name evidence="1" type="ORF">BpHYR1_012305</name>
</gene>
<protein>
    <submittedName>
        <fullName evidence="1">Uncharacterized protein</fullName>
    </submittedName>
</protein>
<keyword evidence="2" id="KW-1185">Reference proteome</keyword>
<dbReference type="EMBL" id="REGN01004047">
    <property type="protein sequence ID" value="RNA19414.1"/>
    <property type="molecule type" value="Genomic_DNA"/>
</dbReference>
<comment type="caution">
    <text evidence="1">The sequence shown here is derived from an EMBL/GenBank/DDBJ whole genome shotgun (WGS) entry which is preliminary data.</text>
</comment>
<dbReference type="Proteomes" id="UP000276133">
    <property type="component" value="Unassembled WGS sequence"/>
</dbReference>
<proteinExistence type="predicted"/>
<accession>A0A3M7R7M6</accession>
<sequence>MTVLLSSSGSMNRPYCSHTGSTASLITVMAHEVTHMLSVFGTPAKSTKFFRYVKYGFIYYNQGRPKVAKATLATLAM</sequence>
<dbReference type="AlphaFoldDB" id="A0A3M7R7M6"/>
<evidence type="ECO:0000313" key="2">
    <source>
        <dbReference type="Proteomes" id="UP000276133"/>
    </source>
</evidence>
<evidence type="ECO:0000313" key="1">
    <source>
        <dbReference type="EMBL" id="RNA19414.1"/>
    </source>
</evidence>
<organism evidence="1 2">
    <name type="scientific">Brachionus plicatilis</name>
    <name type="common">Marine rotifer</name>
    <name type="synonym">Brachionus muelleri</name>
    <dbReference type="NCBI Taxonomy" id="10195"/>
    <lineage>
        <taxon>Eukaryota</taxon>
        <taxon>Metazoa</taxon>
        <taxon>Spiralia</taxon>
        <taxon>Gnathifera</taxon>
        <taxon>Rotifera</taxon>
        <taxon>Eurotatoria</taxon>
        <taxon>Monogononta</taxon>
        <taxon>Pseudotrocha</taxon>
        <taxon>Ploima</taxon>
        <taxon>Brachionidae</taxon>
        <taxon>Brachionus</taxon>
    </lineage>
</organism>